<evidence type="ECO:0000313" key="1">
    <source>
        <dbReference type="EMBL" id="GBN30885.1"/>
    </source>
</evidence>
<dbReference type="EMBL" id="BGPR01284100">
    <property type="protein sequence ID" value="GBN30885.1"/>
    <property type="molecule type" value="Genomic_DNA"/>
</dbReference>
<proteinExistence type="predicted"/>
<organism evidence="1 2">
    <name type="scientific">Araneus ventricosus</name>
    <name type="common">Orbweaver spider</name>
    <name type="synonym">Epeira ventricosa</name>
    <dbReference type="NCBI Taxonomy" id="182803"/>
    <lineage>
        <taxon>Eukaryota</taxon>
        <taxon>Metazoa</taxon>
        <taxon>Ecdysozoa</taxon>
        <taxon>Arthropoda</taxon>
        <taxon>Chelicerata</taxon>
        <taxon>Arachnida</taxon>
        <taxon>Araneae</taxon>
        <taxon>Araneomorphae</taxon>
        <taxon>Entelegynae</taxon>
        <taxon>Araneoidea</taxon>
        <taxon>Araneidae</taxon>
        <taxon>Araneus</taxon>
    </lineage>
</organism>
<dbReference type="AlphaFoldDB" id="A0A4Y2MUY0"/>
<gene>
    <name evidence="1" type="ORF">AVEN_19301_1</name>
</gene>
<accession>A0A4Y2MUY0</accession>
<comment type="caution">
    <text evidence="1">The sequence shown here is derived from an EMBL/GenBank/DDBJ whole genome shotgun (WGS) entry which is preliminary data.</text>
</comment>
<name>A0A4Y2MUY0_ARAVE</name>
<keyword evidence="2" id="KW-1185">Reference proteome</keyword>
<reference evidence="1 2" key="1">
    <citation type="journal article" date="2019" name="Sci. Rep.">
        <title>Orb-weaving spider Araneus ventricosus genome elucidates the spidroin gene catalogue.</title>
        <authorList>
            <person name="Kono N."/>
            <person name="Nakamura H."/>
            <person name="Ohtoshi R."/>
            <person name="Moran D.A.P."/>
            <person name="Shinohara A."/>
            <person name="Yoshida Y."/>
            <person name="Fujiwara M."/>
            <person name="Mori M."/>
            <person name="Tomita M."/>
            <person name="Arakawa K."/>
        </authorList>
    </citation>
    <scope>NUCLEOTIDE SEQUENCE [LARGE SCALE GENOMIC DNA]</scope>
</reference>
<protein>
    <submittedName>
        <fullName evidence="1">Uncharacterized protein</fullName>
    </submittedName>
</protein>
<dbReference type="Proteomes" id="UP000499080">
    <property type="component" value="Unassembled WGS sequence"/>
</dbReference>
<evidence type="ECO:0000313" key="2">
    <source>
        <dbReference type="Proteomes" id="UP000499080"/>
    </source>
</evidence>
<sequence>MAEMLISNAVNNADPPGLTWGQLGDALGFDAQMPSYYKKKAWSMIANQKIYKLGQVIYPSGPVKQSELELLKYTHLTNTIRDSLLDYIGQHKTVSYSNICDKFKNDADRKTLEVELRNLLNERRLKLDKNASFQRVYSPGEHRY</sequence>